<dbReference type="InterPro" id="IPR050476">
    <property type="entry name" value="Insect_CytP450_Detox"/>
</dbReference>
<evidence type="ECO:0000256" key="1">
    <source>
        <dbReference type="ARBA" id="ARBA00001971"/>
    </source>
</evidence>
<dbReference type="PANTHER" id="PTHR24292">
    <property type="entry name" value="CYTOCHROME P450"/>
    <property type="match status" value="1"/>
</dbReference>
<proteinExistence type="inferred from homology"/>
<dbReference type="Proteomes" id="UP000807504">
    <property type="component" value="Unassembled WGS sequence"/>
</dbReference>
<dbReference type="SUPFAM" id="SSF48264">
    <property type="entry name" value="Cytochrome P450"/>
    <property type="match status" value="1"/>
</dbReference>
<evidence type="ECO:0000256" key="14">
    <source>
        <dbReference type="RuleBase" id="RU000461"/>
    </source>
</evidence>
<evidence type="ECO:0000256" key="9">
    <source>
        <dbReference type="ARBA" id="ARBA00023002"/>
    </source>
</evidence>
<dbReference type="PRINTS" id="PR00463">
    <property type="entry name" value="EP450I"/>
</dbReference>
<evidence type="ECO:0000256" key="5">
    <source>
        <dbReference type="ARBA" id="ARBA00022617"/>
    </source>
</evidence>
<keyword evidence="8" id="KW-0492">Microsome</keyword>
<sequence>MFLALLVIPSACFVVLIVRFVVNRRRHLSLFRDFGIPGPEPHFLSGNTDDLFSAPAPHEVISAWLKKYGDVFGYFAGEVPHIVVKDLDMLKQILIKDFEVFCDRPFGIDVEPYNKSLLGLKGRRWKEVRTILTPTFSSGKIKLMTEIVNKKVDITLDIVTGKAENNEMFDMYELVQGLTLDVIAACALAMTTHCQENPEDAFFNSVRDSFKHVNNRAIKFAMMFPFVADLMVFFNKFMTAGQMTSLVMDKVNTAISERCKNPKIKSMDLLQLMLDNRENEERNGKGMTDDEILANAFTFLIVGFDTTANALAFVFYLLIKHPDVQERLYEEIAEVEDANYSSIQNLQYLDQVFSESLRIYPPVTLFISRFCNQDHKVGSIIIPEGTTVMVPVWDIHHDPELWPEPWKFDPDRFSLENRTSLNSMAYMPFGAGRRNCIGARFALLEAKLAVFRLLKQFKFEACEKTEDPLTLVCPTVVINPANGVYLKATPRTGTI</sequence>
<dbReference type="GO" id="GO:0005789">
    <property type="term" value="C:endoplasmic reticulum membrane"/>
    <property type="evidence" value="ECO:0007669"/>
    <property type="project" value="UniProtKB-SubCell"/>
</dbReference>
<evidence type="ECO:0000256" key="3">
    <source>
        <dbReference type="ARBA" id="ARBA00004406"/>
    </source>
</evidence>
<comment type="caution">
    <text evidence="16">The sequence shown here is derived from an EMBL/GenBank/DDBJ whole genome shotgun (WGS) entry which is preliminary data.</text>
</comment>
<comment type="subcellular location">
    <subcellularLocation>
        <location evidence="3">Endoplasmic reticulum membrane</location>
        <topology evidence="3">Peripheral membrane protein</topology>
    </subcellularLocation>
    <subcellularLocation>
        <location evidence="2">Microsome membrane</location>
        <topology evidence="2">Peripheral membrane protein</topology>
    </subcellularLocation>
</comment>
<keyword evidence="12 15" id="KW-0472">Membrane</keyword>
<feature type="transmembrane region" description="Helical" evidence="15">
    <location>
        <begin position="6"/>
        <end position="22"/>
    </location>
</feature>
<keyword evidence="15" id="KW-1133">Transmembrane helix</keyword>
<keyword evidence="9 14" id="KW-0560">Oxidoreductase</keyword>
<evidence type="ECO:0000256" key="6">
    <source>
        <dbReference type="ARBA" id="ARBA00022723"/>
    </source>
</evidence>
<keyword evidence="5 13" id="KW-0349">Heme</keyword>
<dbReference type="InterPro" id="IPR036396">
    <property type="entry name" value="Cyt_P450_sf"/>
</dbReference>
<keyword evidence="7" id="KW-0256">Endoplasmic reticulum</keyword>
<evidence type="ECO:0000256" key="15">
    <source>
        <dbReference type="SAM" id="Phobius"/>
    </source>
</evidence>
<evidence type="ECO:0000256" key="11">
    <source>
        <dbReference type="ARBA" id="ARBA00023033"/>
    </source>
</evidence>
<keyword evidence="15" id="KW-0812">Transmembrane</keyword>
<dbReference type="PANTHER" id="PTHR24292:SF102">
    <property type="entry name" value="CYTOCHROME P450 FAMILY-RELATED"/>
    <property type="match status" value="1"/>
</dbReference>
<keyword evidence="11 14" id="KW-0503">Monooxygenase</keyword>
<keyword evidence="17" id="KW-1185">Reference proteome</keyword>
<evidence type="ECO:0000256" key="2">
    <source>
        <dbReference type="ARBA" id="ARBA00004174"/>
    </source>
</evidence>
<dbReference type="PROSITE" id="PS00086">
    <property type="entry name" value="CYTOCHROME_P450"/>
    <property type="match status" value="1"/>
</dbReference>
<dbReference type="EMBL" id="JABXBU010001863">
    <property type="protein sequence ID" value="KAF8781363.1"/>
    <property type="molecule type" value="Genomic_DNA"/>
</dbReference>
<evidence type="ECO:0000256" key="13">
    <source>
        <dbReference type="PIRSR" id="PIRSR602401-1"/>
    </source>
</evidence>
<reference evidence="16" key="2">
    <citation type="submission" date="2020-06" db="EMBL/GenBank/DDBJ databases">
        <authorList>
            <person name="Sheffer M."/>
        </authorList>
    </citation>
    <scope>NUCLEOTIDE SEQUENCE</scope>
</reference>
<feature type="transmembrane region" description="Helical" evidence="15">
    <location>
        <begin position="292"/>
        <end position="319"/>
    </location>
</feature>
<organism evidence="16 17">
    <name type="scientific">Argiope bruennichi</name>
    <name type="common">Wasp spider</name>
    <name type="synonym">Aranea bruennichi</name>
    <dbReference type="NCBI Taxonomy" id="94029"/>
    <lineage>
        <taxon>Eukaryota</taxon>
        <taxon>Metazoa</taxon>
        <taxon>Ecdysozoa</taxon>
        <taxon>Arthropoda</taxon>
        <taxon>Chelicerata</taxon>
        <taxon>Arachnida</taxon>
        <taxon>Araneae</taxon>
        <taxon>Araneomorphae</taxon>
        <taxon>Entelegynae</taxon>
        <taxon>Araneoidea</taxon>
        <taxon>Araneidae</taxon>
        <taxon>Argiope</taxon>
    </lineage>
</organism>
<evidence type="ECO:0000313" key="16">
    <source>
        <dbReference type="EMBL" id="KAF8781363.1"/>
    </source>
</evidence>
<dbReference type="GO" id="GO:0020037">
    <property type="term" value="F:heme binding"/>
    <property type="evidence" value="ECO:0007669"/>
    <property type="project" value="InterPro"/>
</dbReference>
<comment type="cofactor">
    <cofactor evidence="1 13">
        <name>heme</name>
        <dbReference type="ChEBI" id="CHEBI:30413"/>
    </cofactor>
</comment>
<evidence type="ECO:0000256" key="12">
    <source>
        <dbReference type="ARBA" id="ARBA00023136"/>
    </source>
</evidence>
<dbReference type="PRINTS" id="PR00385">
    <property type="entry name" value="P450"/>
</dbReference>
<dbReference type="AlphaFoldDB" id="A0A8T0ET19"/>
<dbReference type="GO" id="GO:0004497">
    <property type="term" value="F:monooxygenase activity"/>
    <property type="evidence" value="ECO:0007669"/>
    <property type="project" value="UniProtKB-KW"/>
</dbReference>
<dbReference type="Pfam" id="PF00067">
    <property type="entry name" value="p450"/>
    <property type="match status" value="1"/>
</dbReference>
<dbReference type="Gene3D" id="1.10.630.10">
    <property type="entry name" value="Cytochrome P450"/>
    <property type="match status" value="1"/>
</dbReference>
<gene>
    <name evidence="16" type="ORF">HNY73_011765</name>
</gene>
<feature type="binding site" description="axial binding residue" evidence="13">
    <location>
        <position position="436"/>
    </location>
    <ligand>
        <name>heme</name>
        <dbReference type="ChEBI" id="CHEBI:30413"/>
    </ligand>
    <ligandPart>
        <name>Fe</name>
        <dbReference type="ChEBI" id="CHEBI:18248"/>
    </ligandPart>
</feature>
<dbReference type="FunFam" id="1.10.630.10:FF:000042">
    <property type="entry name" value="Cytochrome P450"/>
    <property type="match status" value="1"/>
</dbReference>
<dbReference type="CDD" id="cd11055">
    <property type="entry name" value="CYP3A-like"/>
    <property type="match status" value="1"/>
</dbReference>
<feature type="transmembrane region" description="Helical" evidence="15">
    <location>
        <begin position="217"/>
        <end position="238"/>
    </location>
</feature>
<accession>A0A8T0ET19</accession>
<evidence type="ECO:0000313" key="17">
    <source>
        <dbReference type="Proteomes" id="UP000807504"/>
    </source>
</evidence>
<protein>
    <submittedName>
        <fullName evidence="16">Cytochrome P450 3A24 like protein</fullName>
    </submittedName>
</protein>
<evidence type="ECO:0000256" key="8">
    <source>
        <dbReference type="ARBA" id="ARBA00022848"/>
    </source>
</evidence>
<dbReference type="InterPro" id="IPR017972">
    <property type="entry name" value="Cyt_P450_CS"/>
</dbReference>
<comment type="similarity">
    <text evidence="4 14">Belongs to the cytochrome P450 family.</text>
</comment>
<keyword evidence="10 13" id="KW-0408">Iron</keyword>
<evidence type="ECO:0000256" key="4">
    <source>
        <dbReference type="ARBA" id="ARBA00010617"/>
    </source>
</evidence>
<dbReference type="InterPro" id="IPR002401">
    <property type="entry name" value="Cyt_P450_E_grp-I"/>
</dbReference>
<dbReference type="GO" id="GO:0016705">
    <property type="term" value="F:oxidoreductase activity, acting on paired donors, with incorporation or reduction of molecular oxygen"/>
    <property type="evidence" value="ECO:0007669"/>
    <property type="project" value="InterPro"/>
</dbReference>
<reference evidence="16" key="1">
    <citation type="journal article" date="2020" name="bioRxiv">
        <title>Chromosome-level reference genome of the European wasp spider Argiope bruennichi: a resource for studies on range expansion and evolutionary adaptation.</title>
        <authorList>
            <person name="Sheffer M.M."/>
            <person name="Hoppe A."/>
            <person name="Krehenwinkel H."/>
            <person name="Uhl G."/>
            <person name="Kuss A.W."/>
            <person name="Jensen L."/>
            <person name="Jensen C."/>
            <person name="Gillespie R.G."/>
            <person name="Hoff K.J."/>
            <person name="Prost S."/>
        </authorList>
    </citation>
    <scope>NUCLEOTIDE SEQUENCE</scope>
</reference>
<name>A0A8T0ET19_ARGBR</name>
<evidence type="ECO:0000256" key="7">
    <source>
        <dbReference type="ARBA" id="ARBA00022824"/>
    </source>
</evidence>
<dbReference type="GO" id="GO:0005506">
    <property type="term" value="F:iron ion binding"/>
    <property type="evidence" value="ECO:0007669"/>
    <property type="project" value="InterPro"/>
</dbReference>
<keyword evidence="6 13" id="KW-0479">Metal-binding</keyword>
<dbReference type="InterPro" id="IPR001128">
    <property type="entry name" value="Cyt_P450"/>
</dbReference>
<evidence type="ECO:0000256" key="10">
    <source>
        <dbReference type="ARBA" id="ARBA00023004"/>
    </source>
</evidence>